<dbReference type="AlphaFoldDB" id="L0K0R8"/>
<reference evidence="2 3" key="1">
    <citation type="submission" date="2012-11" db="EMBL/GenBank/DDBJ databases">
        <title>FINISHED of Natronococcus occultus SP4, DSM 3396.</title>
        <authorList>
            <consortium name="DOE Joint Genome Institute"/>
            <person name="Eisen J."/>
            <person name="Huntemann M."/>
            <person name="Wei C.-L."/>
            <person name="Han J."/>
            <person name="Detter J.C."/>
            <person name="Han C."/>
            <person name="Tapia R."/>
            <person name="Chen A."/>
            <person name="Kyrpides N."/>
            <person name="Mavromatis K."/>
            <person name="Markowitz V."/>
            <person name="Szeto E."/>
            <person name="Ivanova N."/>
            <person name="Mikhailova N."/>
            <person name="Ovchinnikova G."/>
            <person name="Pagani I."/>
            <person name="Pati A."/>
            <person name="Goodwin L."/>
            <person name="Nordberg H.P."/>
            <person name="Cantor M.N."/>
            <person name="Hua S.X."/>
            <person name="Woyke T."/>
            <person name="Eisen J."/>
            <person name="Klenk H.-P."/>
            <person name="Klenk H.-P."/>
        </authorList>
    </citation>
    <scope>NUCLEOTIDE SEQUENCE [LARGE SCALE GENOMIC DNA]</scope>
    <source>
        <strain evidence="2 3">SP4</strain>
    </source>
</reference>
<proteinExistence type="predicted"/>
<gene>
    <name evidence="2" type="ORF">Natoc_1928</name>
</gene>
<evidence type="ECO:0008006" key="4">
    <source>
        <dbReference type="Google" id="ProtNLM"/>
    </source>
</evidence>
<accession>L0K0R8</accession>
<organism evidence="2 3">
    <name type="scientific">Natronococcus occultus SP4</name>
    <dbReference type="NCBI Taxonomy" id="694430"/>
    <lineage>
        <taxon>Archaea</taxon>
        <taxon>Methanobacteriati</taxon>
        <taxon>Methanobacteriota</taxon>
        <taxon>Stenosarchaea group</taxon>
        <taxon>Halobacteria</taxon>
        <taxon>Halobacteriales</taxon>
        <taxon>Natrialbaceae</taxon>
        <taxon>Natronococcus</taxon>
    </lineage>
</organism>
<dbReference type="Proteomes" id="UP000010878">
    <property type="component" value="Chromosome"/>
</dbReference>
<dbReference type="eggNOG" id="ENOG502N5IJ">
    <property type="taxonomic scope" value="Archaea"/>
</dbReference>
<keyword evidence="3" id="KW-1185">Reference proteome</keyword>
<evidence type="ECO:0000313" key="2">
    <source>
        <dbReference type="EMBL" id="AGB37718.1"/>
    </source>
</evidence>
<name>L0K0R8_9EURY</name>
<feature type="compositionally biased region" description="Polar residues" evidence="1">
    <location>
        <begin position="73"/>
        <end position="85"/>
    </location>
</feature>
<dbReference type="OrthoDB" id="385606at2157"/>
<protein>
    <recommendedName>
        <fullName evidence="4">CARDB domain-containing protein</fullName>
    </recommendedName>
</protein>
<sequence length="165" mass="16951">MTALHRRTAIVGGLTLLGGGSVAAIGPNEDDGTEATTAERDDGTTTRIGSEEETSVRSDAEDGADSAAARSTLELSVSAPESVSATDGRAEFLLTVRNCGDEAVSVSLALEIGGVTDEFEPLELAPSEDADAYASYAGDSLGAGDHEWTVDVGDRRECGTLSVRE</sequence>
<dbReference type="RefSeq" id="WP_015321162.1">
    <property type="nucleotide sequence ID" value="NC_019974.1"/>
</dbReference>
<dbReference type="HOGENOM" id="CLU_1607205_0_0_2"/>
<dbReference type="GeneID" id="14405012"/>
<dbReference type="KEGG" id="nou:Natoc_1928"/>
<evidence type="ECO:0000256" key="1">
    <source>
        <dbReference type="SAM" id="MobiDB-lite"/>
    </source>
</evidence>
<feature type="region of interest" description="Disordered" evidence="1">
    <location>
        <begin position="21"/>
        <end position="85"/>
    </location>
</feature>
<dbReference type="EMBL" id="CP003929">
    <property type="protein sequence ID" value="AGB37718.1"/>
    <property type="molecule type" value="Genomic_DNA"/>
</dbReference>
<evidence type="ECO:0000313" key="3">
    <source>
        <dbReference type="Proteomes" id="UP000010878"/>
    </source>
</evidence>